<accession>V2XRY8</accession>
<gene>
    <name evidence="1" type="ORF">Moror_3932</name>
</gene>
<evidence type="ECO:0000313" key="1">
    <source>
        <dbReference type="EMBL" id="ESK95305.1"/>
    </source>
</evidence>
<dbReference type="AlphaFoldDB" id="V2XRY8"/>
<comment type="caution">
    <text evidence="1">The sequence shown here is derived from an EMBL/GenBank/DDBJ whole genome shotgun (WGS) entry which is preliminary data.</text>
</comment>
<dbReference type="HOGENOM" id="CLU_2109652_0_0_1"/>
<name>V2XRY8_MONRO</name>
<dbReference type="KEGG" id="mrr:Moror_3932"/>
<dbReference type="EMBL" id="AWSO01000090">
    <property type="protein sequence ID" value="ESK95305.1"/>
    <property type="molecule type" value="Genomic_DNA"/>
</dbReference>
<protein>
    <submittedName>
        <fullName evidence="1">Uncharacterized protein</fullName>
    </submittedName>
</protein>
<dbReference type="Proteomes" id="UP000017559">
    <property type="component" value="Unassembled WGS sequence"/>
</dbReference>
<sequence length="115" mass="12852">MVSHSSDDSTNPFCPEQVAFFYFKGITNNIQELPLMVTVVKLLKPVSTATVLLVKPVDAPLSLKLLTQLTLKPGDRRMPRSPAQEQALRKVFENFSDLSPLQQLVILDQQTYGHA</sequence>
<evidence type="ECO:0000313" key="2">
    <source>
        <dbReference type="Proteomes" id="UP000017559"/>
    </source>
</evidence>
<organism evidence="1 2">
    <name type="scientific">Moniliophthora roreri (strain MCA 2997)</name>
    <name type="common">Cocoa frosty pod rot fungus</name>
    <name type="synonym">Crinipellis roreri</name>
    <dbReference type="NCBI Taxonomy" id="1381753"/>
    <lineage>
        <taxon>Eukaryota</taxon>
        <taxon>Fungi</taxon>
        <taxon>Dikarya</taxon>
        <taxon>Basidiomycota</taxon>
        <taxon>Agaricomycotina</taxon>
        <taxon>Agaricomycetes</taxon>
        <taxon>Agaricomycetidae</taxon>
        <taxon>Agaricales</taxon>
        <taxon>Marasmiineae</taxon>
        <taxon>Marasmiaceae</taxon>
        <taxon>Moniliophthora</taxon>
    </lineage>
</organism>
<keyword evidence="2" id="KW-1185">Reference proteome</keyword>
<proteinExistence type="predicted"/>
<reference evidence="1 2" key="1">
    <citation type="journal article" date="2014" name="BMC Genomics">
        <title>Genome and secretome analysis of the hemibiotrophic fungal pathogen, Moniliophthora roreri, which causes frosty pod rot disease of cacao: mechanisms of the biotrophic and necrotrophic phases.</title>
        <authorList>
            <person name="Meinhardt L.W."/>
            <person name="Costa G.G.L."/>
            <person name="Thomazella D.P.T."/>
            <person name="Teixeira P.J.P.L."/>
            <person name="Carazzolle M.F."/>
            <person name="Schuster S.C."/>
            <person name="Carlson J.E."/>
            <person name="Guiltinan M.J."/>
            <person name="Mieczkowski P."/>
            <person name="Farmer A."/>
            <person name="Ramaraj T."/>
            <person name="Crozier J."/>
            <person name="Davis R.E."/>
            <person name="Shao J."/>
            <person name="Melnick R.L."/>
            <person name="Pereira G.A.G."/>
            <person name="Bailey B.A."/>
        </authorList>
    </citation>
    <scope>NUCLEOTIDE SEQUENCE [LARGE SCALE GENOMIC DNA]</scope>
    <source>
        <strain evidence="1 2">MCA 2997</strain>
    </source>
</reference>